<dbReference type="Gene3D" id="3.40.50.150">
    <property type="entry name" value="Vaccinia Virus protein VP39"/>
    <property type="match status" value="1"/>
</dbReference>
<keyword evidence="2" id="KW-0489">Methyltransferase</keyword>
<sequence length="256" mass="29007">MNKNSINTWNADLYDDKISFVSEYGKEVVRLLNPQEGEHILDIGCGTGDLTREIADAGALPLGIDLSSSMIEKARQKYPDLSFIVADASTFHTDQVFDAAFSNAALHWMKQPEDVIASVWHLLKPGGRFVAEFGGKGNVQIIIDSITEVLSEYGISAAERNPWYFPSIGEYSMLLEQQGFHVRYAVHFARPTPLHDGERGLTHWLESFSDDFFHDFNPAQKETIFQKIIQKAKPHLYRNGKWTADYKRLRIAAIKE</sequence>
<dbReference type="Pfam" id="PF08241">
    <property type="entry name" value="Methyltransf_11"/>
    <property type="match status" value="1"/>
</dbReference>
<dbReference type="PANTHER" id="PTHR43861">
    <property type="entry name" value="TRANS-ACONITATE 2-METHYLTRANSFERASE-RELATED"/>
    <property type="match status" value="1"/>
</dbReference>
<proteinExistence type="predicted"/>
<dbReference type="RefSeq" id="WP_246147312.1">
    <property type="nucleotide sequence ID" value="NZ_BJXX01000103.1"/>
</dbReference>
<dbReference type="CDD" id="cd02440">
    <property type="entry name" value="AdoMet_MTases"/>
    <property type="match status" value="1"/>
</dbReference>
<accession>A0A511V7I7</accession>
<comment type="caution">
    <text evidence="2">The sequence shown here is derived from an EMBL/GenBank/DDBJ whole genome shotgun (WGS) entry which is preliminary data.</text>
</comment>
<dbReference type="InterPro" id="IPR013216">
    <property type="entry name" value="Methyltransf_11"/>
</dbReference>
<feature type="domain" description="Methyltransferase type 11" evidence="1">
    <location>
        <begin position="41"/>
        <end position="130"/>
    </location>
</feature>
<keyword evidence="2" id="KW-0808">Transferase</keyword>
<dbReference type="AlphaFoldDB" id="A0A511V7I7"/>
<evidence type="ECO:0000313" key="3">
    <source>
        <dbReference type="Proteomes" id="UP000321157"/>
    </source>
</evidence>
<dbReference type="Proteomes" id="UP000321157">
    <property type="component" value="Unassembled WGS sequence"/>
</dbReference>
<organism evidence="2 3">
    <name type="scientific">Aneurinibacillus danicus</name>
    <dbReference type="NCBI Taxonomy" id="267746"/>
    <lineage>
        <taxon>Bacteria</taxon>
        <taxon>Bacillati</taxon>
        <taxon>Bacillota</taxon>
        <taxon>Bacilli</taxon>
        <taxon>Bacillales</taxon>
        <taxon>Paenibacillaceae</taxon>
        <taxon>Aneurinibacillus group</taxon>
        <taxon>Aneurinibacillus</taxon>
    </lineage>
</organism>
<reference evidence="2 3" key="1">
    <citation type="submission" date="2019-07" db="EMBL/GenBank/DDBJ databases">
        <title>Whole genome shotgun sequence of Aneurinibacillus danicus NBRC 102444.</title>
        <authorList>
            <person name="Hosoyama A."/>
            <person name="Uohara A."/>
            <person name="Ohji S."/>
            <person name="Ichikawa N."/>
        </authorList>
    </citation>
    <scope>NUCLEOTIDE SEQUENCE [LARGE SCALE GENOMIC DNA]</scope>
    <source>
        <strain evidence="2 3">NBRC 102444</strain>
    </source>
</reference>
<evidence type="ECO:0000259" key="1">
    <source>
        <dbReference type="Pfam" id="PF08241"/>
    </source>
</evidence>
<dbReference type="SUPFAM" id="SSF53335">
    <property type="entry name" value="S-adenosyl-L-methionine-dependent methyltransferases"/>
    <property type="match status" value="1"/>
</dbReference>
<evidence type="ECO:0000313" key="2">
    <source>
        <dbReference type="EMBL" id="GEN34915.1"/>
    </source>
</evidence>
<protein>
    <submittedName>
        <fullName evidence="2">SAM-dependent methyltransferase</fullName>
    </submittedName>
</protein>
<dbReference type="InterPro" id="IPR029063">
    <property type="entry name" value="SAM-dependent_MTases_sf"/>
</dbReference>
<dbReference type="GO" id="GO:0008757">
    <property type="term" value="F:S-adenosylmethionine-dependent methyltransferase activity"/>
    <property type="evidence" value="ECO:0007669"/>
    <property type="project" value="InterPro"/>
</dbReference>
<name>A0A511V7I7_9BACL</name>
<keyword evidence="3" id="KW-1185">Reference proteome</keyword>
<dbReference type="PANTHER" id="PTHR43861:SF1">
    <property type="entry name" value="TRANS-ACONITATE 2-METHYLTRANSFERASE"/>
    <property type="match status" value="1"/>
</dbReference>
<dbReference type="EMBL" id="BJXX01000103">
    <property type="protein sequence ID" value="GEN34915.1"/>
    <property type="molecule type" value="Genomic_DNA"/>
</dbReference>
<gene>
    <name evidence="2" type="ORF">ADA01nite_23750</name>
</gene>
<dbReference type="GO" id="GO:0032259">
    <property type="term" value="P:methylation"/>
    <property type="evidence" value="ECO:0007669"/>
    <property type="project" value="UniProtKB-KW"/>
</dbReference>